<protein>
    <submittedName>
        <fullName evidence="3">Septal ring lytic transglycosylase RlpA family protein</fullName>
    </submittedName>
</protein>
<gene>
    <name evidence="3" type="ORF">GCM10023208_24660</name>
</gene>
<dbReference type="InterPro" id="IPR009009">
    <property type="entry name" value="RlpA-like_DPBB"/>
</dbReference>
<feature type="domain" description="SPOR" evidence="2">
    <location>
        <begin position="245"/>
        <end position="306"/>
    </location>
</feature>
<dbReference type="EMBL" id="BAABHV010000017">
    <property type="protein sequence ID" value="GAA5058305.1"/>
    <property type="molecule type" value="Genomic_DNA"/>
</dbReference>
<dbReference type="CDD" id="cd22268">
    <property type="entry name" value="DPBB_RlpA-like"/>
    <property type="match status" value="1"/>
</dbReference>
<name>A0ABP9KJ37_9SPHN</name>
<accession>A0ABP9KJ37</accession>
<organism evidence="3 4">
    <name type="scientific">Erythrobacter westpacificensis</name>
    <dbReference type="NCBI Taxonomy" id="1055231"/>
    <lineage>
        <taxon>Bacteria</taxon>
        <taxon>Pseudomonadati</taxon>
        <taxon>Pseudomonadota</taxon>
        <taxon>Alphaproteobacteria</taxon>
        <taxon>Sphingomonadales</taxon>
        <taxon>Erythrobacteraceae</taxon>
        <taxon>Erythrobacter/Porphyrobacter group</taxon>
        <taxon>Erythrobacter</taxon>
    </lineage>
</organism>
<dbReference type="PANTHER" id="PTHR34183">
    <property type="entry name" value="ENDOLYTIC PEPTIDOGLYCAN TRANSGLYCOSYLASE RLPA"/>
    <property type="match status" value="1"/>
</dbReference>
<keyword evidence="4" id="KW-1185">Reference proteome</keyword>
<dbReference type="Proteomes" id="UP001500518">
    <property type="component" value="Unassembled WGS sequence"/>
</dbReference>
<evidence type="ECO:0000259" key="1">
    <source>
        <dbReference type="Pfam" id="PF03330"/>
    </source>
</evidence>
<evidence type="ECO:0000313" key="3">
    <source>
        <dbReference type="EMBL" id="GAA5058305.1"/>
    </source>
</evidence>
<reference evidence="4" key="1">
    <citation type="journal article" date="2019" name="Int. J. Syst. Evol. Microbiol.">
        <title>The Global Catalogue of Microorganisms (GCM) 10K type strain sequencing project: providing services to taxonomists for standard genome sequencing and annotation.</title>
        <authorList>
            <consortium name="The Broad Institute Genomics Platform"/>
            <consortium name="The Broad Institute Genome Sequencing Center for Infectious Disease"/>
            <person name="Wu L."/>
            <person name="Ma J."/>
        </authorList>
    </citation>
    <scope>NUCLEOTIDE SEQUENCE [LARGE SCALE GENOMIC DNA]</scope>
    <source>
        <strain evidence="4">JCM 18014</strain>
    </source>
</reference>
<proteinExistence type="predicted"/>
<evidence type="ECO:0000259" key="2">
    <source>
        <dbReference type="Pfam" id="PF05036"/>
    </source>
</evidence>
<comment type="caution">
    <text evidence="3">The sequence shown here is derived from an EMBL/GenBank/DDBJ whole genome shotgun (WGS) entry which is preliminary data.</text>
</comment>
<dbReference type="Gene3D" id="2.40.40.10">
    <property type="entry name" value="RlpA-like domain"/>
    <property type="match status" value="1"/>
</dbReference>
<dbReference type="InterPro" id="IPR036680">
    <property type="entry name" value="SPOR-like_sf"/>
</dbReference>
<evidence type="ECO:0000313" key="4">
    <source>
        <dbReference type="Proteomes" id="UP001500518"/>
    </source>
</evidence>
<sequence>MLTAGLAACGVSGRENVASASDLPAFGPQADYPVLIGEPYEVAGMVYTPADVLNYDEVGYIALDAGTTGYSAAHHTLPVPSYVEVTSLESGRTILVRLDRRGPMDTNHILALSPAAMAQLGANVETPVRVRRVNPPEEQRAMLRQGNAAPLRMETPGTLLAVLRRRLPESGAASLAASAQAPQALETVELTASTLAPEPSGALPEITTALVEAHTDVATVSANDAQQEPASSERPAQVAKAEVESGFVVQAAAFANPDNARRAAETLGGEVSRSGQYFRVRTGPFATRGEAEASLANVQRAGYSDARILTSG</sequence>
<dbReference type="PANTHER" id="PTHR34183:SF1">
    <property type="entry name" value="ENDOLYTIC PEPTIDOGLYCAN TRANSGLYCOSYLASE RLPA"/>
    <property type="match status" value="1"/>
</dbReference>
<dbReference type="Gene3D" id="3.30.70.1070">
    <property type="entry name" value="Sporulation related repeat"/>
    <property type="match status" value="1"/>
</dbReference>
<feature type="domain" description="RlpA-like protein double-psi beta-barrel" evidence="1">
    <location>
        <begin position="70"/>
        <end position="130"/>
    </location>
</feature>
<dbReference type="Pfam" id="PF03330">
    <property type="entry name" value="DPBB_1"/>
    <property type="match status" value="1"/>
</dbReference>
<dbReference type="Pfam" id="PF05036">
    <property type="entry name" value="SPOR"/>
    <property type="match status" value="1"/>
</dbReference>
<dbReference type="SUPFAM" id="SSF110997">
    <property type="entry name" value="Sporulation related repeat"/>
    <property type="match status" value="1"/>
</dbReference>
<dbReference type="InterPro" id="IPR036908">
    <property type="entry name" value="RlpA-like_sf"/>
</dbReference>
<dbReference type="InterPro" id="IPR007730">
    <property type="entry name" value="SPOR-like_dom"/>
</dbReference>